<dbReference type="SUPFAM" id="SSF56322">
    <property type="entry name" value="ADC synthase"/>
    <property type="match status" value="1"/>
</dbReference>
<dbReference type="Gene3D" id="3.60.120.10">
    <property type="entry name" value="Anthranilate synthase"/>
    <property type="match status" value="1"/>
</dbReference>
<accession>A0A147K8H3</accession>
<dbReference type="EC" id="4.1.3.27" evidence="5 15"/>
<keyword evidence="11 15" id="KW-0057">Aromatic amino acid biosynthesis</keyword>
<evidence type="ECO:0000256" key="4">
    <source>
        <dbReference type="ARBA" id="ARBA00011575"/>
    </source>
</evidence>
<dbReference type="NCBIfam" id="TIGR00564">
    <property type="entry name" value="trpE_most"/>
    <property type="match status" value="1"/>
</dbReference>
<evidence type="ECO:0000256" key="1">
    <source>
        <dbReference type="ARBA" id="ARBA00001946"/>
    </source>
</evidence>
<feature type="domain" description="Chorismate-utilising enzyme C-terminal" evidence="16">
    <location>
        <begin position="199"/>
        <end position="450"/>
    </location>
</feature>
<evidence type="ECO:0000256" key="11">
    <source>
        <dbReference type="ARBA" id="ARBA00023141"/>
    </source>
</evidence>
<evidence type="ECO:0000256" key="5">
    <source>
        <dbReference type="ARBA" id="ARBA00012266"/>
    </source>
</evidence>
<dbReference type="InterPro" id="IPR005256">
    <property type="entry name" value="Anth_synth_I_PabB"/>
</dbReference>
<evidence type="ECO:0000256" key="3">
    <source>
        <dbReference type="ARBA" id="ARBA00009562"/>
    </source>
</evidence>
<proteinExistence type="inferred from homology"/>
<comment type="subunit">
    <text evidence="4 15">Heterotetramer consisting of two non-identical subunits: a beta subunit (TrpG) and a large alpha subunit (TrpE).</text>
</comment>
<evidence type="ECO:0000259" key="17">
    <source>
        <dbReference type="Pfam" id="PF04715"/>
    </source>
</evidence>
<evidence type="ECO:0000256" key="15">
    <source>
        <dbReference type="RuleBase" id="RU364045"/>
    </source>
</evidence>
<sequence>MKSAVHYRMKEIKGDIYTPISIFSALKGTKKFLLESSLKHSDQGRYSFIGLNPYEEFKGSGGMIEMMKGDTITHSSGSLIKGLQKHLQNQEFPDIPFPFKGGAIGYVGYDVIRQIEKIGVIPEDSLQLPDVHFMLYDTFIIFDHLKDLVTILVIDPYREKSLDDLENELSDLVNQISEHSLTKHHHNIPNLQFSLLESKENFIKNVEIAQKHIVKGDIFQMVLSQRAVAEMTAKPFDYYRSLRSANPSPYMFYIDFDDYILLGASPESLLKVQGKTVVSNPIAGTRPRSDQNDLDHLLQMELMGDQKELAEHKMLVDLARNDVGKICHSVRVDKYMQVERYEHVMHLVSEVKGDLREGFSGFDALEACLPAGTVSGAPKIRAMQIINDLERFKRGPYSGAVGYISGNGEMDLALSIRMMLVKNDRAYIQAGAGIVFDSVPEKEYEETLHKMKSLMEVGK</sequence>
<dbReference type="GO" id="GO:0000162">
    <property type="term" value="P:L-tryptophan biosynthetic process"/>
    <property type="evidence" value="ECO:0007669"/>
    <property type="project" value="UniProtKB-UniPathway"/>
</dbReference>
<dbReference type="Proteomes" id="UP000074108">
    <property type="component" value="Unassembled WGS sequence"/>
</dbReference>
<comment type="catalytic activity">
    <reaction evidence="14 15">
        <text>chorismate + L-glutamine = anthranilate + pyruvate + L-glutamate + H(+)</text>
        <dbReference type="Rhea" id="RHEA:21732"/>
        <dbReference type="ChEBI" id="CHEBI:15361"/>
        <dbReference type="ChEBI" id="CHEBI:15378"/>
        <dbReference type="ChEBI" id="CHEBI:16567"/>
        <dbReference type="ChEBI" id="CHEBI:29748"/>
        <dbReference type="ChEBI" id="CHEBI:29985"/>
        <dbReference type="ChEBI" id="CHEBI:58359"/>
        <dbReference type="EC" id="4.1.3.27"/>
    </reaction>
</comment>
<evidence type="ECO:0000313" key="18">
    <source>
        <dbReference type="EMBL" id="KUP06437.1"/>
    </source>
</evidence>
<dbReference type="Pfam" id="PF00425">
    <property type="entry name" value="Chorismate_bind"/>
    <property type="match status" value="1"/>
</dbReference>
<evidence type="ECO:0000256" key="7">
    <source>
        <dbReference type="ARBA" id="ARBA00022605"/>
    </source>
</evidence>
<dbReference type="PRINTS" id="PR00095">
    <property type="entry name" value="ANTSNTHASEI"/>
</dbReference>
<dbReference type="PANTHER" id="PTHR11236:SF48">
    <property type="entry name" value="ISOCHORISMATE SYNTHASE MENF"/>
    <property type="match status" value="1"/>
</dbReference>
<name>A0A147K8H3_9BACI</name>
<dbReference type="PATRIC" id="fig|1150625.3.peg.1652"/>
<dbReference type="InterPro" id="IPR006805">
    <property type="entry name" value="Anth_synth_I_N"/>
</dbReference>
<dbReference type="InterPro" id="IPR005801">
    <property type="entry name" value="ADC_synthase"/>
</dbReference>
<organism evidence="18 19">
    <name type="scientific">Bacillus coahuilensis p1.1.43</name>
    <dbReference type="NCBI Taxonomy" id="1150625"/>
    <lineage>
        <taxon>Bacteria</taxon>
        <taxon>Bacillati</taxon>
        <taxon>Bacillota</taxon>
        <taxon>Bacilli</taxon>
        <taxon>Bacillales</taxon>
        <taxon>Bacillaceae</taxon>
        <taxon>Bacillus</taxon>
    </lineage>
</organism>
<dbReference type="STRING" id="1150625.Q75_07825"/>
<dbReference type="PANTHER" id="PTHR11236">
    <property type="entry name" value="AMINOBENZOATE/ANTHRANILATE SYNTHASE"/>
    <property type="match status" value="1"/>
</dbReference>
<dbReference type="OrthoDB" id="9803598at2"/>
<evidence type="ECO:0000256" key="14">
    <source>
        <dbReference type="ARBA" id="ARBA00047683"/>
    </source>
</evidence>
<keyword evidence="19" id="KW-1185">Reference proteome</keyword>
<evidence type="ECO:0000256" key="8">
    <source>
        <dbReference type="ARBA" id="ARBA00022723"/>
    </source>
</evidence>
<protein>
    <recommendedName>
        <fullName evidence="6 15">Anthranilate synthase component 1</fullName>
        <ecNumber evidence="5 15">4.1.3.27</ecNumber>
    </recommendedName>
</protein>
<evidence type="ECO:0000256" key="9">
    <source>
        <dbReference type="ARBA" id="ARBA00022822"/>
    </source>
</evidence>
<dbReference type="AlphaFoldDB" id="A0A147K8H3"/>
<evidence type="ECO:0000259" key="16">
    <source>
        <dbReference type="Pfam" id="PF00425"/>
    </source>
</evidence>
<dbReference type="UniPathway" id="UPA00035">
    <property type="reaction ID" value="UER00040"/>
</dbReference>
<gene>
    <name evidence="15" type="primary">trpE</name>
    <name evidence="18" type="ORF">Q75_07825</name>
</gene>
<dbReference type="InterPro" id="IPR015890">
    <property type="entry name" value="Chorismate_C"/>
</dbReference>
<dbReference type="InterPro" id="IPR019999">
    <property type="entry name" value="Anth_synth_I-like"/>
</dbReference>
<comment type="cofactor">
    <cofactor evidence="1 15">
        <name>Mg(2+)</name>
        <dbReference type="ChEBI" id="CHEBI:18420"/>
    </cofactor>
</comment>
<feature type="domain" description="Anthranilate synthase component I N-terminal" evidence="17">
    <location>
        <begin position="15"/>
        <end position="151"/>
    </location>
</feature>
<evidence type="ECO:0000256" key="10">
    <source>
        <dbReference type="ARBA" id="ARBA00022842"/>
    </source>
</evidence>
<comment type="similarity">
    <text evidence="3 15">Belongs to the anthranilate synthase component I family.</text>
</comment>
<keyword evidence="12 15" id="KW-0456">Lyase</keyword>
<comment type="caution">
    <text evidence="18">The sequence shown here is derived from an EMBL/GenBank/DDBJ whole genome shotgun (WGS) entry which is preliminary data.</text>
</comment>
<evidence type="ECO:0000256" key="12">
    <source>
        <dbReference type="ARBA" id="ARBA00023239"/>
    </source>
</evidence>
<comment type="pathway">
    <text evidence="2 15">Amino-acid biosynthesis; L-tryptophan biosynthesis; L-tryptophan from chorismate: step 1/5.</text>
</comment>
<comment type="function">
    <text evidence="13 15">Part of a heterotetrameric complex that catalyzes the two-step biosynthesis of anthranilate, an intermediate in the biosynthesis of L-tryptophan. In the first step, the glutamine-binding beta subunit (TrpG) of anthranilate synthase (AS) provides the glutamine amidotransferase activity which generates ammonia as a substrate that, along with chorismate, is used in the second step, catalyzed by the large alpha subunit of AS (TrpE) to produce anthranilate. In the absence of TrpG, TrpE can synthesize anthranilate directly from chorismate and high concentrations of ammonia.</text>
</comment>
<dbReference type="GO" id="GO:0046872">
    <property type="term" value="F:metal ion binding"/>
    <property type="evidence" value="ECO:0007669"/>
    <property type="project" value="UniProtKB-KW"/>
</dbReference>
<dbReference type="EMBL" id="LDYG01000028">
    <property type="protein sequence ID" value="KUP06437.1"/>
    <property type="molecule type" value="Genomic_DNA"/>
</dbReference>
<dbReference type="Pfam" id="PF04715">
    <property type="entry name" value="Anth_synt_I_N"/>
    <property type="match status" value="1"/>
</dbReference>
<dbReference type="GO" id="GO:0004049">
    <property type="term" value="F:anthranilate synthase activity"/>
    <property type="evidence" value="ECO:0007669"/>
    <property type="project" value="UniProtKB-EC"/>
</dbReference>
<keyword evidence="7 15" id="KW-0028">Amino-acid biosynthesis</keyword>
<reference evidence="18 19" key="1">
    <citation type="journal article" date="2016" name="Front. Microbiol.">
        <title>Microevolution Analysis of Bacillus coahuilensis Unveils Differences in Phosphorus Acquisition Strategies and Their Regulation.</title>
        <authorList>
            <person name="Gomez-Lunar Z."/>
            <person name="Hernandez-Gonzalez I."/>
            <person name="Rodriguez-Torres M.D."/>
            <person name="Souza V."/>
            <person name="Olmedo-Alvarez G."/>
        </authorList>
    </citation>
    <scope>NUCLEOTIDE SEQUENCE [LARGE SCALE GENOMIC DNA]</scope>
    <source>
        <strain evidence="19">p1.1.43</strain>
    </source>
</reference>
<keyword evidence="9 15" id="KW-0822">Tryptophan biosynthesis</keyword>
<dbReference type="RefSeq" id="WP_059350994.1">
    <property type="nucleotide sequence ID" value="NZ_LDYG01000028.1"/>
</dbReference>
<evidence type="ECO:0000256" key="6">
    <source>
        <dbReference type="ARBA" id="ARBA00020653"/>
    </source>
</evidence>
<keyword evidence="8 15" id="KW-0479">Metal-binding</keyword>
<evidence type="ECO:0000256" key="2">
    <source>
        <dbReference type="ARBA" id="ARBA00004873"/>
    </source>
</evidence>
<evidence type="ECO:0000313" key="19">
    <source>
        <dbReference type="Proteomes" id="UP000074108"/>
    </source>
</evidence>
<evidence type="ECO:0000256" key="13">
    <source>
        <dbReference type="ARBA" id="ARBA00025634"/>
    </source>
</evidence>
<keyword evidence="10 15" id="KW-0460">Magnesium</keyword>